<proteinExistence type="predicted"/>
<sequence length="386" mass="43028">MGLKKTLFIICISLISPIAHAIPPPDALISIWQSTLQLLGVVSVFLVGFYYSLRQYLSAWKMPLLGFLVIALASSGAYFFLNKQTAKAAPVTTTSLSDIPTLTQNKVSEKNTLIQGERLSIEAVIAREPDEQTRVWKLKTYKEMQSEMIAIRKQKKLPAFTMKTIPSFTPQALNQHLKKSPEKLFLLDVRAAYERKKFSINHQSEVHYGDLIHSTLPDKISQLLPKDKLILVLCHSGLRGYIAANLLRQLGYENVAFLQGGLAAWSQQKLPVKGQEDYSLSASSYPVFSDKKAYESKGLLKIEIDADDHVIQDIPDLIHLPFEIASSKDINKAIEQSKTTPILIVCKTYGGCFHVSNFGYLIEQAGGKVAGVYDQTGQFVMPPIIE</sequence>
<evidence type="ECO:0000256" key="2">
    <source>
        <dbReference type="SAM" id="SignalP"/>
    </source>
</evidence>
<protein>
    <submittedName>
        <fullName evidence="4">Rhodanese-like domain-containing protein</fullName>
    </submittedName>
</protein>
<feature type="signal peptide" evidence="2">
    <location>
        <begin position="1"/>
        <end position="21"/>
    </location>
</feature>
<dbReference type="InterPro" id="IPR001763">
    <property type="entry name" value="Rhodanese-like_dom"/>
</dbReference>
<keyword evidence="1" id="KW-1133">Transmembrane helix</keyword>
<name>A0A7V2T1L1_LEUMU</name>
<dbReference type="Pfam" id="PF00581">
    <property type="entry name" value="Rhodanese"/>
    <property type="match status" value="1"/>
</dbReference>
<feature type="transmembrane region" description="Helical" evidence="1">
    <location>
        <begin position="63"/>
        <end position="81"/>
    </location>
</feature>
<dbReference type="SUPFAM" id="SSF52821">
    <property type="entry name" value="Rhodanese/Cell cycle control phosphatase"/>
    <property type="match status" value="1"/>
</dbReference>
<dbReference type="EMBL" id="DRMS01000441">
    <property type="protein sequence ID" value="HFC93462.1"/>
    <property type="molecule type" value="Genomic_DNA"/>
</dbReference>
<reference evidence="4" key="1">
    <citation type="journal article" date="2020" name="mSystems">
        <title>Genome- and Community-Level Interaction Insights into Carbon Utilization and Element Cycling Functions of Hydrothermarchaeota in Hydrothermal Sediment.</title>
        <authorList>
            <person name="Zhou Z."/>
            <person name="Liu Y."/>
            <person name="Xu W."/>
            <person name="Pan J."/>
            <person name="Luo Z.H."/>
            <person name="Li M."/>
        </authorList>
    </citation>
    <scope>NUCLEOTIDE SEQUENCE [LARGE SCALE GENOMIC DNA]</scope>
    <source>
        <strain evidence="4">HyVt-493</strain>
    </source>
</reference>
<accession>A0A7V2T1L1</accession>
<dbReference type="SMART" id="SM00450">
    <property type="entry name" value="RHOD"/>
    <property type="match status" value="1"/>
</dbReference>
<feature type="domain" description="Rhodanese" evidence="3">
    <location>
        <begin position="180"/>
        <end position="274"/>
    </location>
</feature>
<dbReference type="PANTHER" id="PTHR43031:SF1">
    <property type="entry name" value="PYRIDINE NUCLEOTIDE-DISULPHIDE OXIDOREDUCTASE"/>
    <property type="match status" value="1"/>
</dbReference>
<keyword evidence="1" id="KW-0812">Transmembrane</keyword>
<evidence type="ECO:0000313" key="4">
    <source>
        <dbReference type="EMBL" id="HFC93462.1"/>
    </source>
</evidence>
<feature type="transmembrane region" description="Helical" evidence="1">
    <location>
        <begin position="31"/>
        <end position="51"/>
    </location>
</feature>
<dbReference type="InterPro" id="IPR036873">
    <property type="entry name" value="Rhodanese-like_dom_sf"/>
</dbReference>
<dbReference type="CDD" id="cd00158">
    <property type="entry name" value="RHOD"/>
    <property type="match status" value="1"/>
</dbReference>
<dbReference type="Proteomes" id="UP000885750">
    <property type="component" value="Unassembled WGS sequence"/>
</dbReference>
<feature type="chain" id="PRO_5031279449" evidence="2">
    <location>
        <begin position="22"/>
        <end position="386"/>
    </location>
</feature>
<dbReference type="InterPro" id="IPR050229">
    <property type="entry name" value="GlpE_sulfurtransferase"/>
</dbReference>
<comment type="caution">
    <text evidence="4">The sequence shown here is derived from an EMBL/GenBank/DDBJ whole genome shotgun (WGS) entry which is preliminary data.</text>
</comment>
<dbReference type="PANTHER" id="PTHR43031">
    <property type="entry name" value="FAD-DEPENDENT OXIDOREDUCTASE"/>
    <property type="match status" value="1"/>
</dbReference>
<keyword evidence="1" id="KW-0472">Membrane</keyword>
<gene>
    <name evidence="4" type="ORF">ENJ51_11695</name>
</gene>
<organism evidence="4">
    <name type="scientific">Leucothrix mucor</name>
    <dbReference type="NCBI Taxonomy" id="45248"/>
    <lineage>
        <taxon>Bacteria</taxon>
        <taxon>Pseudomonadati</taxon>
        <taxon>Pseudomonadota</taxon>
        <taxon>Gammaproteobacteria</taxon>
        <taxon>Thiotrichales</taxon>
        <taxon>Thiotrichaceae</taxon>
        <taxon>Leucothrix</taxon>
    </lineage>
</organism>
<keyword evidence="2" id="KW-0732">Signal</keyword>
<dbReference type="AlphaFoldDB" id="A0A7V2T1L1"/>
<evidence type="ECO:0000256" key="1">
    <source>
        <dbReference type="SAM" id="Phobius"/>
    </source>
</evidence>
<evidence type="ECO:0000259" key="3">
    <source>
        <dbReference type="PROSITE" id="PS50206"/>
    </source>
</evidence>
<dbReference type="PROSITE" id="PS50206">
    <property type="entry name" value="RHODANESE_3"/>
    <property type="match status" value="1"/>
</dbReference>
<dbReference type="Gene3D" id="3.40.250.10">
    <property type="entry name" value="Rhodanese-like domain"/>
    <property type="match status" value="1"/>
</dbReference>